<dbReference type="Gene3D" id="3.40.50.2300">
    <property type="match status" value="1"/>
</dbReference>
<name>Q13NV0_PARXL</name>
<sequence>MSVNSILIVCEGNICRSPMAEALANDLFPRIRVSSAGLNALIGRKADPFAMSAMMERGLCLEKHVARQLSWSMVKAADMILVMSAEQKKRVEDTYRFATGRTYRVGHFQQFDVADPYQKGKAEFEKAFVSIEAGLKRWSYALEELNV</sequence>
<dbReference type="InterPro" id="IPR050438">
    <property type="entry name" value="LMW_PTPase"/>
</dbReference>
<gene>
    <name evidence="8" type="ORF">Bxe_B1727</name>
</gene>
<dbReference type="CDD" id="cd16343">
    <property type="entry name" value="LMWPTP"/>
    <property type="match status" value="1"/>
</dbReference>
<feature type="active site" description="Proton donor" evidence="6">
    <location>
        <position position="115"/>
    </location>
</feature>
<keyword evidence="3" id="KW-0378">Hydrolase</keyword>
<evidence type="ECO:0000256" key="5">
    <source>
        <dbReference type="ARBA" id="ARBA00051722"/>
    </source>
</evidence>
<dbReference type="KEGG" id="bxe:Bxe_B1727"/>
<dbReference type="STRING" id="266265.Bxe_B1727"/>
<protein>
    <recommendedName>
        <fullName evidence="2">protein-tyrosine-phosphatase</fullName>
        <ecNumber evidence="2">3.1.3.48</ecNumber>
    </recommendedName>
</protein>
<dbReference type="PATRIC" id="fig|266265.5.peg.6017"/>
<keyword evidence="9" id="KW-1185">Reference proteome</keyword>
<dbReference type="EC" id="3.1.3.48" evidence="2"/>
<evidence type="ECO:0000256" key="6">
    <source>
        <dbReference type="PIRSR" id="PIRSR617867-1"/>
    </source>
</evidence>
<dbReference type="PANTHER" id="PTHR11717">
    <property type="entry name" value="LOW MOLECULAR WEIGHT PROTEIN TYROSINE PHOSPHATASE"/>
    <property type="match status" value="1"/>
</dbReference>
<dbReference type="GO" id="GO:0004725">
    <property type="term" value="F:protein tyrosine phosphatase activity"/>
    <property type="evidence" value="ECO:0007669"/>
    <property type="project" value="UniProtKB-EC"/>
</dbReference>
<feature type="active site" evidence="6">
    <location>
        <position position="16"/>
    </location>
</feature>
<dbReference type="eggNOG" id="COG0394">
    <property type="taxonomic scope" value="Bacteria"/>
</dbReference>
<evidence type="ECO:0000256" key="1">
    <source>
        <dbReference type="ARBA" id="ARBA00011063"/>
    </source>
</evidence>
<proteinExistence type="inferred from homology"/>
<dbReference type="InterPro" id="IPR023485">
    <property type="entry name" value="Ptyr_pPase"/>
</dbReference>
<dbReference type="EMBL" id="CP000271">
    <property type="protein sequence ID" value="ABE34239.1"/>
    <property type="molecule type" value="Genomic_DNA"/>
</dbReference>
<dbReference type="KEGG" id="bxb:DR64_7034"/>
<accession>Q13NV0</accession>
<evidence type="ECO:0000313" key="9">
    <source>
        <dbReference type="Proteomes" id="UP000001817"/>
    </source>
</evidence>
<evidence type="ECO:0000256" key="2">
    <source>
        <dbReference type="ARBA" id="ARBA00013064"/>
    </source>
</evidence>
<dbReference type="InterPro" id="IPR036196">
    <property type="entry name" value="Ptyr_pPase_sf"/>
</dbReference>
<dbReference type="SUPFAM" id="SSF52788">
    <property type="entry name" value="Phosphotyrosine protein phosphatases I"/>
    <property type="match status" value="1"/>
</dbReference>
<dbReference type="RefSeq" id="WP_011491581.1">
    <property type="nucleotide sequence ID" value="NC_007952.1"/>
</dbReference>
<dbReference type="Proteomes" id="UP000001817">
    <property type="component" value="Chromosome 2"/>
</dbReference>
<dbReference type="Pfam" id="PF01451">
    <property type="entry name" value="LMWPc"/>
    <property type="match status" value="1"/>
</dbReference>
<dbReference type="AlphaFoldDB" id="Q13NV0"/>
<evidence type="ECO:0000259" key="7">
    <source>
        <dbReference type="SMART" id="SM00226"/>
    </source>
</evidence>
<feature type="active site" description="Nucleophile" evidence="6">
    <location>
        <position position="10"/>
    </location>
</feature>
<organism evidence="8 9">
    <name type="scientific">Paraburkholderia xenovorans (strain LB400)</name>
    <dbReference type="NCBI Taxonomy" id="266265"/>
    <lineage>
        <taxon>Bacteria</taxon>
        <taxon>Pseudomonadati</taxon>
        <taxon>Pseudomonadota</taxon>
        <taxon>Betaproteobacteria</taxon>
        <taxon>Burkholderiales</taxon>
        <taxon>Burkholderiaceae</taxon>
        <taxon>Paraburkholderia</taxon>
    </lineage>
</organism>
<dbReference type="InterPro" id="IPR017867">
    <property type="entry name" value="Tyr_phospatase_low_mol_wt"/>
</dbReference>
<dbReference type="OrthoDB" id="9784339at2"/>
<keyword evidence="4" id="KW-0904">Protein phosphatase</keyword>
<dbReference type="PANTHER" id="PTHR11717:SF31">
    <property type="entry name" value="LOW MOLECULAR WEIGHT PROTEIN-TYROSINE-PHOSPHATASE ETP-RELATED"/>
    <property type="match status" value="1"/>
</dbReference>
<evidence type="ECO:0000256" key="3">
    <source>
        <dbReference type="ARBA" id="ARBA00022801"/>
    </source>
</evidence>
<evidence type="ECO:0000313" key="8">
    <source>
        <dbReference type="EMBL" id="ABE34239.1"/>
    </source>
</evidence>
<feature type="domain" description="Phosphotyrosine protein phosphatase I" evidence="7">
    <location>
        <begin position="4"/>
        <end position="141"/>
    </location>
</feature>
<dbReference type="SMART" id="SM00226">
    <property type="entry name" value="LMWPc"/>
    <property type="match status" value="1"/>
</dbReference>
<comment type="similarity">
    <text evidence="1">Belongs to the low molecular weight phosphotyrosine protein phosphatase family.</text>
</comment>
<evidence type="ECO:0000256" key="4">
    <source>
        <dbReference type="ARBA" id="ARBA00022912"/>
    </source>
</evidence>
<dbReference type="PRINTS" id="PR00719">
    <property type="entry name" value="LMWPTPASE"/>
</dbReference>
<comment type="catalytic activity">
    <reaction evidence="5">
        <text>O-phospho-L-tyrosyl-[protein] + H2O = L-tyrosyl-[protein] + phosphate</text>
        <dbReference type="Rhea" id="RHEA:10684"/>
        <dbReference type="Rhea" id="RHEA-COMP:10136"/>
        <dbReference type="Rhea" id="RHEA-COMP:20101"/>
        <dbReference type="ChEBI" id="CHEBI:15377"/>
        <dbReference type="ChEBI" id="CHEBI:43474"/>
        <dbReference type="ChEBI" id="CHEBI:46858"/>
        <dbReference type="ChEBI" id="CHEBI:61978"/>
        <dbReference type="EC" id="3.1.3.48"/>
    </reaction>
</comment>
<reference evidence="8 9" key="1">
    <citation type="journal article" date="2006" name="Proc. Natl. Acad. Sci. U.S.A.">
        <title>Burkholderia xenovorans LB400 harbors a multi-replicon, 9.73-Mbp genome shaped for versatility.</title>
        <authorList>
            <person name="Chain P.S."/>
            <person name="Denef V.J."/>
            <person name="Konstantinidis K.T."/>
            <person name="Vergez L.M."/>
            <person name="Agullo L."/>
            <person name="Reyes V.L."/>
            <person name="Hauser L."/>
            <person name="Cordova M."/>
            <person name="Gomez L."/>
            <person name="Gonzalez M."/>
            <person name="Land M."/>
            <person name="Lao V."/>
            <person name="Larimer F."/>
            <person name="LiPuma J.J."/>
            <person name="Mahenthiralingam E."/>
            <person name="Malfatti S.A."/>
            <person name="Marx C.J."/>
            <person name="Parnell J.J."/>
            <person name="Ramette A."/>
            <person name="Richardson P."/>
            <person name="Seeger M."/>
            <person name="Smith D."/>
            <person name="Spilker T."/>
            <person name="Sul W.J."/>
            <person name="Tsoi T.V."/>
            <person name="Ulrich L.E."/>
            <person name="Zhulin I.B."/>
            <person name="Tiedje J.M."/>
        </authorList>
    </citation>
    <scope>NUCLEOTIDE SEQUENCE [LARGE SCALE GENOMIC DNA]</scope>
    <source>
        <strain evidence="8 9">LB400</strain>
    </source>
</reference>